<gene>
    <name evidence="2" type="ORF">CMV_017249</name>
</gene>
<dbReference type="OrthoDB" id="10572408at2759"/>
<name>A0A8J4QRA6_9ROSI</name>
<evidence type="ECO:0000313" key="2">
    <source>
        <dbReference type="EMBL" id="KAF3957771.1"/>
    </source>
</evidence>
<sequence length="92" mass="10122">MLLTSYDLRRKMIHARSGGGSNTKNESVQAMEVSHSREVHTRSDLTSINLSMGSYLAAIVIMLSNTPVFSIGVSNYSLQTRHIESTHGCPIQ</sequence>
<accession>A0A8J4QRA6</accession>
<proteinExistence type="predicted"/>
<dbReference type="EMBL" id="JRKL02002733">
    <property type="protein sequence ID" value="KAF3957771.1"/>
    <property type="molecule type" value="Genomic_DNA"/>
</dbReference>
<comment type="caution">
    <text evidence="2">The sequence shown here is derived from an EMBL/GenBank/DDBJ whole genome shotgun (WGS) entry which is preliminary data.</text>
</comment>
<keyword evidence="3" id="KW-1185">Reference proteome</keyword>
<dbReference type="AlphaFoldDB" id="A0A8J4QRA6"/>
<organism evidence="2 3">
    <name type="scientific">Castanea mollissima</name>
    <name type="common">Chinese chestnut</name>
    <dbReference type="NCBI Taxonomy" id="60419"/>
    <lineage>
        <taxon>Eukaryota</taxon>
        <taxon>Viridiplantae</taxon>
        <taxon>Streptophyta</taxon>
        <taxon>Embryophyta</taxon>
        <taxon>Tracheophyta</taxon>
        <taxon>Spermatophyta</taxon>
        <taxon>Magnoliopsida</taxon>
        <taxon>eudicotyledons</taxon>
        <taxon>Gunneridae</taxon>
        <taxon>Pentapetalae</taxon>
        <taxon>rosids</taxon>
        <taxon>fabids</taxon>
        <taxon>Fagales</taxon>
        <taxon>Fagaceae</taxon>
        <taxon>Castanea</taxon>
    </lineage>
</organism>
<evidence type="ECO:0000256" key="1">
    <source>
        <dbReference type="SAM" id="MobiDB-lite"/>
    </source>
</evidence>
<protein>
    <submittedName>
        <fullName evidence="2">Uncharacterized protein</fullName>
    </submittedName>
</protein>
<reference evidence="2" key="1">
    <citation type="submission" date="2020-03" db="EMBL/GenBank/DDBJ databases">
        <title>Castanea mollissima Vanexum genome sequencing.</title>
        <authorList>
            <person name="Staton M."/>
        </authorList>
    </citation>
    <scope>NUCLEOTIDE SEQUENCE</scope>
    <source>
        <tissue evidence="2">Leaf</tissue>
    </source>
</reference>
<feature type="region of interest" description="Disordered" evidence="1">
    <location>
        <begin position="14"/>
        <end position="38"/>
    </location>
</feature>
<evidence type="ECO:0000313" key="3">
    <source>
        <dbReference type="Proteomes" id="UP000737018"/>
    </source>
</evidence>
<dbReference type="Proteomes" id="UP000737018">
    <property type="component" value="Unassembled WGS sequence"/>
</dbReference>